<keyword evidence="2" id="KW-0863">Zinc-finger</keyword>
<dbReference type="InterPro" id="IPR036236">
    <property type="entry name" value="Znf_C2H2_sf"/>
</dbReference>
<dbReference type="GO" id="GO:0000398">
    <property type="term" value="P:mRNA splicing, via spliceosome"/>
    <property type="evidence" value="ECO:0007669"/>
    <property type="project" value="InterPro"/>
</dbReference>
<dbReference type="eggNOG" id="KOG4727">
    <property type="taxonomic scope" value="Eukaryota"/>
</dbReference>
<evidence type="ECO:0000259" key="6">
    <source>
        <dbReference type="PROSITE" id="PS00028"/>
    </source>
</evidence>
<feature type="domain" description="C2H2-type" evidence="6">
    <location>
        <begin position="91"/>
        <end position="113"/>
    </location>
</feature>
<name>G3B540_CANTC</name>
<dbReference type="PANTHER" id="PTHR45986">
    <property type="entry name" value="ZINC FINGER MATRIN-TYPE PROTEIN 2"/>
    <property type="match status" value="1"/>
</dbReference>
<reference evidence="7 8" key="1">
    <citation type="journal article" date="2011" name="Proc. Natl. Acad. Sci. U.S.A.">
        <title>Comparative genomics of xylose-fermenting fungi for enhanced biofuel production.</title>
        <authorList>
            <person name="Wohlbach D.J."/>
            <person name="Kuo A."/>
            <person name="Sato T.K."/>
            <person name="Potts K.M."/>
            <person name="Salamov A.A."/>
            <person name="LaButti K.M."/>
            <person name="Sun H."/>
            <person name="Clum A."/>
            <person name="Pangilinan J.L."/>
            <person name="Lindquist E.A."/>
            <person name="Lucas S."/>
            <person name="Lapidus A."/>
            <person name="Jin M."/>
            <person name="Gunawan C."/>
            <person name="Balan V."/>
            <person name="Dale B.E."/>
            <person name="Jeffries T.W."/>
            <person name="Zinkel R."/>
            <person name="Barry K.W."/>
            <person name="Grigoriev I.V."/>
            <person name="Gasch A.P."/>
        </authorList>
    </citation>
    <scope>NUCLEOTIDE SEQUENCE [LARGE SCALE GENOMIC DNA]</scope>
    <source>
        <strain evidence="8">ATCC 10573 / BCRC 21748 / CBS 615 / JCM 9827 / NBRC 10315 / NRRL Y-1498 / VKM Y-70</strain>
    </source>
</reference>
<keyword evidence="3" id="KW-0862">Zinc</keyword>
<feature type="region of interest" description="Disordered" evidence="5">
    <location>
        <begin position="19"/>
        <end position="51"/>
    </location>
</feature>
<evidence type="ECO:0000256" key="1">
    <source>
        <dbReference type="ARBA" id="ARBA00022723"/>
    </source>
</evidence>
<keyword evidence="8" id="KW-1185">Reference proteome</keyword>
<feature type="compositionally biased region" description="Polar residues" evidence="5">
    <location>
        <begin position="29"/>
        <end position="51"/>
    </location>
</feature>
<dbReference type="GO" id="GO:0008270">
    <property type="term" value="F:zinc ion binding"/>
    <property type="evidence" value="ECO:0007669"/>
    <property type="project" value="UniProtKB-KW"/>
</dbReference>
<organism evidence="8">
    <name type="scientific">Candida tenuis (strain ATCC 10573 / BCRC 21748 / CBS 615 / JCM 9827 / NBRC 10315 / NRRL Y-1498 / VKM Y-70)</name>
    <name type="common">Yeast</name>
    <name type="synonym">Yamadazyma tenuis</name>
    <dbReference type="NCBI Taxonomy" id="590646"/>
    <lineage>
        <taxon>Eukaryota</taxon>
        <taxon>Fungi</taxon>
        <taxon>Dikarya</taxon>
        <taxon>Ascomycota</taxon>
        <taxon>Saccharomycotina</taxon>
        <taxon>Pichiomycetes</taxon>
        <taxon>Debaryomycetaceae</taxon>
        <taxon>Yamadazyma</taxon>
    </lineage>
</organism>
<dbReference type="PANTHER" id="PTHR45986:SF1">
    <property type="entry name" value="ZINC FINGER MATRIN-TYPE PROTEIN 2"/>
    <property type="match status" value="1"/>
</dbReference>
<dbReference type="GO" id="GO:0046540">
    <property type="term" value="C:U4/U6 x U5 tri-snRNP complex"/>
    <property type="evidence" value="ECO:0007669"/>
    <property type="project" value="TreeGrafter"/>
</dbReference>
<dbReference type="PROSITE" id="PS00028">
    <property type="entry name" value="ZINC_FINGER_C2H2_1"/>
    <property type="match status" value="1"/>
</dbReference>
<dbReference type="Pfam" id="PF12874">
    <property type="entry name" value="zf-met"/>
    <property type="match status" value="1"/>
</dbReference>
<evidence type="ECO:0000313" key="7">
    <source>
        <dbReference type="EMBL" id="EGV63131.1"/>
    </source>
</evidence>
<keyword evidence="1" id="KW-0479">Metal-binding</keyword>
<evidence type="ECO:0000256" key="4">
    <source>
        <dbReference type="ARBA" id="ARBA00023242"/>
    </source>
</evidence>
<feature type="region of interest" description="Disordered" evidence="5">
    <location>
        <begin position="177"/>
        <end position="221"/>
    </location>
</feature>
<proteinExistence type="predicted"/>
<evidence type="ECO:0000256" key="2">
    <source>
        <dbReference type="ARBA" id="ARBA00022771"/>
    </source>
</evidence>
<dbReference type="GeneID" id="18248935"/>
<sequence length="221" mass="25024">MTEPDSKVSKDQYGRKTWDVDAYSKKTRANNQPQTTTSVHDQINSDRSSSHLLHREKLLKSSINAINTHTIITPTSQTATRGKHKRFGFVCPICDFSFRDNMALIDHFNSPQHIQKATSKNLTTSDPGHEQELIDGGVRHATLAEVESTLKSLSEKFNQSGLTKSSMQQKIEARKQFEQKLQDRKRAKRHKRAMKNKASDSEDDEMGQIMGFSSFKKGAES</sequence>
<dbReference type="AlphaFoldDB" id="G3B540"/>
<dbReference type="SUPFAM" id="SSF57667">
    <property type="entry name" value="beta-beta-alpha zinc fingers"/>
    <property type="match status" value="1"/>
</dbReference>
<feature type="compositionally biased region" description="Basic residues" evidence="5">
    <location>
        <begin position="185"/>
        <end position="195"/>
    </location>
</feature>
<evidence type="ECO:0000256" key="3">
    <source>
        <dbReference type="ARBA" id="ARBA00022833"/>
    </source>
</evidence>
<keyword evidence="4" id="KW-0539">Nucleus</keyword>
<dbReference type="InterPro" id="IPR013087">
    <property type="entry name" value="Znf_C2H2_type"/>
</dbReference>
<accession>G3B540</accession>
<dbReference type="EMBL" id="GL996524">
    <property type="protein sequence ID" value="EGV63131.1"/>
    <property type="molecule type" value="Genomic_DNA"/>
</dbReference>
<gene>
    <name evidence="7" type="ORF">CANTEDRAFT_122940</name>
</gene>
<dbReference type="STRING" id="590646.G3B540"/>
<dbReference type="Proteomes" id="UP000000707">
    <property type="component" value="Unassembled WGS sequence"/>
</dbReference>
<dbReference type="HOGENOM" id="CLU_067237_3_0_1"/>
<evidence type="ECO:0000256" key="5">
    <source>
        <dbReference type="SAM" id="MobiDB-lite"/>
    </source>
</evidence>
<dbReference type="GO" id="GO:0005681">
    <property type="term" value="C:spliceosomal complex"/>
    <property type="evidence" value="ECO:0007669"/>
    <property type="project" value="InterPro"/>
</dbReference>
<protein>
    <recommendedName>
        <fullName evidence="6">C2H2-type domain-containing protein</fullName>
    </recommendedName>
</protein>
<dbReference type="InterPro" id="IPR040107">
    <property type="entry name" value="Snu23"/>
</dbReference>
<dbReference type="KEGG" id="cten:18248935"/>
<evidence type="ECO:0000313" key="8">
    <source>
        <dbReference type="Proteomes" id="UP000000707"/>
    </source>
</evidence>
<dbReference type="OrthoDB" id="30343at2759"/>